<feature type="region of interest" description="Disordered" evidence="2">
    <location>
        <begin position="92"/>
        <end position="114"/>
    </location>
</feature>
<dbReference type="AlphaFoldDB" id="A0A533I7T8"/>
<gene>
    <name evidence="4" type="ORF">DI616_11170</name>
</gene>
<protein>
    <submittedName>
        <fullName evidence="4">Uncharacterized protein</fullName>
    </submittedName>
</protein>
<evidence type="ECO:0000256" key="2">
    <source>
        <dbReference type="SAM" id="MobiDB-lite"/>
    </source>
</evidence>
<reference evidence="4 5" key="1">
    <citation type="journal article" date="2017" name="Nat. Commun.">
        <title>In situ click chemistry generation of cyclooxygenase-2 inhibitors.</title>
        <authorList>
            <person name="Bhardwaj A."/>
            <person name="Kaur J."/>
            <person name="Wuest M."/>
            <person name="Wuest F."/>
        </authorList>
    </citation>
    <scope>NUCLEOTIDE SEQUENCE [LARGE SCALE GENOMIC DNA]</scope>
    <source>
        <strain evidence="4">S2_012_000_R3_94</strain>
    </source>
</reference>
<name>A0A533I7T8_PARDE</name>
<comment type="caution">
    <text evidence="4">The sequence shown here is derived from an EMBL/GenBank/DDBJ whole genome shotgun (WGS) entry which is preliminary data.</text>
</comment>
<sequence>MTLSILFPLITSVLSLPLAIYCYVLSRRLRRLNDLETGLGGAIAVMTTEITRLDHAIRRARAEAEEATADLARTIAVSREEKAYWAMHRDLTRSGSAASRRLKPRGIQRDGADA</sequence>
<feature type="transmembrane region" description="Helical" evidence="3">
    <location>
        <begin position="6"/>
        <end position="25"/>
    </location>
</feature>
<organism evidence="4 5">
    <name type="scientific">Paracoccus denitrificans</name>
    <dbReference type="NCBI Taxonomy" id="266"/>
    <lineage>
        <taxon>Bacteria</taxon>
        <taxon>Pseudomonadati</taxon>
        <taxon>Pseudomonadota</taxon>
        <taxon>Alphaproteobacteria</taxon>
        <taxon>Rhodobacterales</taxon>
        <taxon>Paracoccaceae</taxon>
        <taxon>Paracoccus</taxon>
    </lineage>
</organism>
<evidence type="ECO:0000256" key="3">
    <source>
        <dbReference type="SAM" id="Phobius"/>
    </source>
</evidence>
<keyword evidence="3" id="KW-0812">Transmembrane</keyword>
<accession>A0A533I7T8</accession>
<proteinExistence type="predicted"/>
<feature type="coiled-coil region" evidence="1">
    <location>
        <begin position="50"/>
        <end position="77"/>
    </location>
</feature>
<evidence type="ECO:0000256" key="1">
    <source>
        <dbReference type="SAM" id="Coils"/>
    </source>
</evidence>
<keyword evidence="3" id="KW-1133">Transmembrane helix</keyword>
<keyword evidence="3" id="KW-0472">Membrane</keyword>
<evidence type="ECO:0000313" key="5">
    <source>
        <dbReference type="Proteomes" id="UP000315344"/>
    </source>
</evidence>
<dbReference type="EMBL" id="VAFL01000007">
    <property type="protein sequence ID" value="TKW66504.1"/>
    <property type="molecule type" value="Genomic_DNA"/>
</dbReference>
<evidence type="ECO:0000313" key="4">
    <source>
        <dbReference type="EMBL" id="TKW66504.1"/>
    </source>
</evidence>
<keyword evidence="1" id="KW-0175">Coiled coil</keyword>
<dbReference type="Proteomes" id="UP000315344">
    <property type="component" value="Unassembled WGS sequence"/>
</dbReference>